<name>A0A2T1K9M4_9GAMM</name>
<evidence type="ECO:0000256" key="1">
    <source>
        <dbReference type="SAM" id="MobiDB-lite"/>
    </source>
</evidence>
<evidence type="ECO:0000259" key="3">
    <source>
        <dbReference type="Pfam" id="PF14346"/>
    </source>
</evidence>
<gene>
    <name evidence="4" type="ORF">C7H08_17275</name>
</gene>
<feature type="chain" id="PRO_5015500789" description="DUF4398 domain-containing protein" evidence="2">
    <location>
        <begin position="31"/>
        <end position="133"/>
    </location>
</feature>
<comment type="caution">
    <text evidence="4">The sequence shown here is derived from an EMBL/GenBank/DDBJ whole genome shotgun (WGS) entry which is preliminary data.</text>
</comment>
<accession>A0A2T1K9M4</accession>
<dbReference type="EMBL" id="PXNN01000017">
    <property type="protein sequence ID" value="PSF06826.1"/>
    <property type="molecule type" value="Genomic_DNA"/>
</dbReference>
<feature type="domain" description="DUF4398" evidence="3">
    <location>
        <begin position="39"/>
        <end position="110"/>
    </location>
</feature>
<evidence type="ECO:0000313" key="4">
    <source>
        <dbReference type="EMBL" id="PSF06826.1"/>
    </source>
</evidence>
<dbReference type="RefSeq" id="WP_106673451.1">
    <property type="nucleotide sequence ID" value="NZ_BMFE01000002.1"/>
</dbReference>
<dbReference type="Gene3D" id="1.20.1270.390">
    <property type="match status" value="1"/>
</dbReference>
<dbReference type="Pfam" id="PF14346">
    <property type="entry name" value="DUF4398"/>
    <property type="match status" value="1"/>
</dbReference>
<dbReference type="PROSITE" id="PS51257">
    <property type="entry name" value="PROKAR_LIPOPROTEIN"/>
    <property type="match status" value="1"/>
</dbReference>
<protein>
    <recommendedName>
        <fullName evidence="3">DUF4398 domain-containing protein</fullName>
    </recommendedName>
</protein>
<keyword evidence="2" id="KW-0732">Signal</keyword>
<proteinExistence type="predicted"/>
<keyword evidence="5" id="KW-1185">Reference proteome</keyword>
<feature type="signal peptide" evidence="2">
    <location>
        <begin position="1"/>
        <end position="30"/>
    </location>
</feature>
<reference evidence="4 5" key="1">
    <citation type="submission" date="2018-03" db="EMBL/GenBank/DDBJ databases">
        <title>Marinobacter brunus sp. nov., a marine bacterium of Gamma-proteobacteria isolated from the surface seawater of the South China Sea.</title>
        <authorList>
            <person name="Cheng H."/>
            <person name="Wu Y.-H."/>
            <person name="Xamxidin M."/>
            <person name="Xu X.-W."/>
        </authorList>
    </citation>
    <scope>NUCLEOTIDE SEQUENCE [LARGE SCALE GENOMIC DNA]</scope>
    <source>
        <strain evidence="4 5">JCM 30472</strain>
    </source>
</reference>
<dbReference type="Proteomes" id="UP000238385">
    <property type="component" value="Unassembled WGS sequence"/>
</dbReference>
<organism evidence="4 5">
    <name type="scientific">Marinobacter halophilus</name>
    <dbReference type="NCBI Taxonomy" id="1323740"/>
    <lineage>
        <taxon>Bacteria</taxon>
        <taxon>Pseudomonadati</taxon>
        <taxon>Pseudomonadota</taxon>
        <taxon>Gammaproteobacteria</taxon>
        <taxon>Pseudomonadales</taxon>
        <taxon>Marinobacteraceae</taxon>
        <taxon>Marinobacter</taxon>
    </lineage>
</organism>
<feature type="compositionally biased region" description="Basic and acidic residues" evidence="1">
    <location>
        <begin position="124"/>
        <end position="133"/>
    </location>
</feature>
<dbReference type="OrthoDB" id="6370526at2"/>
<evidence type="ECO:0000313" key="5">
    <source>
        <dbReference type="Proteomes" id="UP000238385"/>
    </source>
</evidence>
<evidence type="ECO:0000256" key="2">
    <source>
        <dbReference type="SAM" id="SignalP"/>
    </source>
</evidence>
<feature type="region of interest" description="Disordered" evidence="1">
    <location>
        <begin position="109"/>
        <end position="133"/>
    </location>
</feature>
<sequence length="133" mass="14461">MNNVMIRRVAERAGLFIMLMFATLTLVACASAPVPPTESLNMAREAITNAEQAEARRYAGAELEEANRHLDAATKAAAAERMTEADRLAKQAVVAAELAMARTEAAKATEINREMGRGAEALDEEMRRQGDQQ</sequence>
<dbReference type="InterPro" id="IPR025511">
    <property type="entry name" value="DUF4398"/>
</dbReference>
<dbReference type="AlphaFoldDB" id="A0A2T1K9M4"/>